<dbReference type="GO" id="GO:0030983">
    <property type="term" value="F:mismatched DNA binding"/>
    <property type="evidence" value="ECO:0007669"/>
    <property type="project" value="InterPro"/>
</dbReference>
<evidence type="ECO:0000259" key="4">
    <source>
        <dbReference type="SMART" id="SM00853"/>
    </source>
</evidence>
<dbReference type="Gene3D" id="3.30.565.10">
    <property type="entry name" value="Histidine kinase-like ATPase, C-terminal domain"/>
    <property type="match status" value="1"/>
</dbReference>
<dbReference type="PROSITE" id="PS00058">
    <property type="entry name" value="DNA_MISMATCH_REPAIR_1"/>
    <property type="match status" value="1"/>
</dbReference>
<dbReference type="SMART" id="SM01340">
    <property type="entry name" value="DNA_mis_repair"/>
    <property type="match status" value="1"/>
</dbReference>
<dbReference type="InterPro" id="IPR037198">
    <property type="entry name" value="MutL_C_sf"/>
</dbReference>
<dbReference type="InterPro" id="IPR042120">
    <property type="entry name" value="MutL_C_dimsub"/>
</dbReference>
<dbReference type="GO" id="GO:0140664">
    <property type="term" value="F:ATP-dependent DNA damage sensor activity"/>
    <property type="evidence" value="ECO:0007669"/>
    <property type="project" value="InterPro"/>
</dbReference>
<dbReference type="InterPro" id="IPR002099">
    <property type="entry name" value="MutL/Mlh/PMS"/>
</dbReference>
<dbReference type="WBParaSite" id="HNAJ_0000063801-mRNA-1">
    <property type="protein sequence ID" value="HNAJ_0000063801-mRNA-1"/>
    <property type="gene ID" value="HNAJ_0000063801"/>
</dbReference>
<evidence type="ECO:0000256" key="2">
    <source>
        <dbReference type="ARBA" id="ARBA00022763"/>
    </source>
</evidence>
<dbReference type="InterPro" id="IPR014790">
    <property type="entry name" value="MutL_C"/>
</dbReference>
<dbReference type="Proteomes" id="UP000278807">
    <property type="component" value="Unassembled WGS sequence"/>
</dbReference>
<dbReference type="GO" id="GO:0032389">
    <property type="term" value="C:MutLalpha complex"/>
    <property type="evidence" value="ECO:0007669"/>
    <property type="project" value="TreeGrafter"/>
</dbReference>
<dbReference type="Gene3D" id="3.30.1540.20">
    <property type="entry name" value="MutL, C-terminal domain, dimerisation subdomain"/>
    <property type="match status" value="1"/>
</dbReference>
<dbReference type="InterPro" id="IPR038973">
    <property type="entry name" value="MutL/Mlh/Pms-like"/>
</dbReference>
<keyword evidence="7" id="KW-1185">Reference proteome</keyword>
<protein>
    <submittedName>
        <fullName evidence="8">Mismatch repair endonuclease PMS2</fullName>
    </submittedName>
</protein>
<proteinExistence type="inferred from homology"/>
<evidence type="ECO:0000313" key="8">
    <source>
        <dbReference type="WBParaSite" id="HNAJ_0000063801-mRNA-1"/>
    </source>
</evidence>
<evidence type="ECO:0000256" key="1">
    <source>
        <dbReference type="ARBA" id="ARBA00006082"/>
    </source>
</evidence>
<dbReference type="SUPFAM" id="SSF54211">
    <property type="entry name" value="Ribosomal protein S5 domain 2-like"/>
    <property type="match status" value="1"/>
</dbReference>
<dbReference type="NCBIfam" id="TIGR00585">
    <property type="entry name" value="mutl"/>
    <property type="match status" value="1"/>
</dbReference>
<dbReference type="OrthoDB" id="10254304at2759"/>
<dbReference type="Pfam" id="PF01119">
    <property type="entry name" value="DNA_mis_repair"/>
    <property type="match status" value="1"/>
</dbReference>
<dbReference type="InterPro" id="IPR036890">
    <property type="entry name" value="HATPase_C_sf"/>
</dbReference>
<dbReference type="PANTHER" id="PTHR10073">
    <property type="entry name" value="DNA MISMATCH REPAIR PROTEIN MLH, PMS, MUTL"/>
    <property type="match status" value="1"/>
</dbReference>
<accession>A0A0R3T197</accession>
<dbReference type="InterPro" id="IPR013507">
    <property type="entry name" value="DNA_mismatch_S5_2-like"/>
</dbReference>
<evidence type="ECO:0000256" key="3">
    <source>
        <dbReference type="SAM" id="MobiDB-lite"/>
    </source>
</evidence>
<reference evidence="6 7" key="2">
    <citation type="submission" date="2018-11" db="EMBL/GenBank/DDBJ databases">
        <authorList>
            <consortium name="Pathogen Informatics"/>
        </authorList>
    </citation>
    <scope>NUCLEOTIDE SEQUENCE [LARGE SCALE GENOMIC DNA]</scope>
</reference>
<dbReference type="FunFam" id="3.30.565.10:FF:000017">
    <property type="entry name" value="PMS1 homolog 1, mismatch repair system component"/>
    <property type="match status" value="1"/>
</dbReference>
<dbReference type="SUPFAM" id="SSF55874">
    <property type="entry name" value="ATPase domain of HSP90 chaperone/DNA topoisomerase II/histidine kinase"/>
    <property type="match status" value="1"/>
</dbReference>
<feature type="region of interest" description="Disordered" evidence="3">
    <location>
        <begin position="427"/>
        <end position="477"/>
    </location>
</feature>
<feature type="domain" description="MutL C-terminal dimerisation" evidence="4">
    <location>
        <begin position="543"/>
        <end position="687"/>
    </location>
</feature>
<dbReference type="CDD" id="cd16926">
    <property type="entry name" value="HATPase_MutL-MLH-PMS-like"/>
    <property type="match status" value="1"/>
</dbReference>
<dbReference type="EMBL" id="UZAE01000191">
    <property type="protein sequence ID" value="VDN96497.1"/>
    <property type="molecule type" value="Genomic_DNA"/>
</dbReference>
<keyword evidence="2" id="KW-0227">DNA damage</keyword>
<feature type="domain" description="DNA mismatch repair protein S5" evidence="5">
    <location>
        <begin position="218"/>
        <end position="382"/>
    </location>
</feature>
<dbReference type="Gene3D" id="3.30.1370.100">
    <property type="entry name" value="MutL, C-terminal domain, regulatory subdomain"/>
    <property type="match status" value="1"/>
</dbReference>
<dbReference type="GO" id="GO:0005524">
    <property type="term" value="F:ATP binding"/>
    <property type="evidence" value="ECO:0007669"/>
    <property type="project" value="InterPro"/>
</dbReference>
<name>A0A0R3T197_RODNA</name>
<dbReference type="STRING" id="102285.A0A0R3T197"/>
<dbReference type="SUPFAM" id="SSF118116">
    <property type="entry name" value="DNA mismatch repair protein MutL"/>
    <property type="match status" value="1"/>
</dbReference>
<comment type="similarity">
    <text evidence="1">Belongs to the DNA mismatch repair MutL/HexB family.</text>
</comment>
<dbReference type="FunFam" id="3.30.1370.100:FF:000001">
    <property type="entry name" value="Mismatch repair endonuclease pms1, putative"/>
    <property type="match status" value="1"/>
</dbReference>
<dbReference type="Gene3D" id="3.30.230.10">
    <property type="match status" value="1"/>
</dbReference>
<dbReference type="GO" id="GO:0006298">
    <property type="term" value="P:mismatch repair"/>
    <property type="evidence" value="ECO:0007669"/>
    <property type="project" value="InterPro"/>
</dbReference>
<dbReference type="GO" id="GO:0016887">
    <property type="term" value="F:ATP hydrolysis activity"/>
    <property type="evidence" value="ECO:0007669"/>
    <property type="project" value="InterPro"/>
</dbReference>
<sequence length="740" mass="81911">MRSIKLLDNNSIHKLCSSQVVLTLGIAIKELIENSVDAGAKKIEIKLRNFGSDLIEVIDDGSGINEADFDTLGKSHSTSKIHDFNDISKISSFGFRGEALFSLCQVSDVSIHTKTEESKIGIRLEFSNTGDLKSRRPLARSRGTTVCVERLFHNLPVRRRHLTDATHLAKEFAQAVTLISSYCLSLTDVNVSCYRIDKKGVKTLVVSNMAGRSISSNIAAVYGQAQLTSLVEIRSDFLISENLIEEYNVKLSKEELDAIKISGFISAPPTSGCSKNTGRSSGDRQFVSVNGRPCDLPQFTRLATDIWRRCCRESLLSSSQCLGMPSRSTTSAFPVLILLVEVPKFIEAKVDVNLSPDKRQLLLHWEKAVVMKLKAALTATLGCADPAAEQSIAGLPSPSSCFTASSVKNESHSSQQLIQRPLFSKHIKVSPPSSSQPPQSPPSSKRPRVVSPVSTPLTSQRPVFSGNSARKSYDNRLPQLNRQRVKVDFSLGRLLKYWTSKGSSPETPEIPTTGEFHANLTDSSAQSELTTVFRREWFKDMRVIGQFNKGFIICQYRDDLFIVDQHASDEKFRYENLCANHEFTSQPLVAPQQLTLNAVQEHVLEENMDVFSKSGFVFSADENAPLGQRFRLVAAPMSEGKIFGPTDVEEMLFVLCEGLSRNCRPSRLRDILASRACRSAVMIGTSLDHKQMNRVSSAVSMLSNLSLLSVFSWNCAHFNLQIVSNMSSMEHPWASAKPSF</sequence>
<evidence type="ECO:0000313" key="7">
    <source>
        <dbReference type="Proteomes" id="UP000278807"/>
    </source>
</evidence>
<dbReference type="Pfam" id="PF13589">
    <property type="entry name" value="HATPase_c_3"/>
    <property type="match status" value="1"/>
</dbReference>
<evidence type="ECO:0000259" key="5">
    <source>
        <dbReference type="SMART" id="SM01340"/>
    </source>
</evidence>
<dbReference type="InterPro" id="IPR014721">
    <property type="entry name" value="Ribsml_uS5_D2-typ_fold_subgr"/>
</dbReference>
<evidence type="ECO:0000313" key="6">
    <source>
        <dbReference type="EMBL" id="VDN96497.1"/>
    </source>
</evidence>
<organism evidence="8">
    <name type="scientific">Rodentolepis nana</name>
    <name type="common">Dwarf tapeworm</name>
    <name type="synonym">Hymenolepis nana</name>
    <dbReference type="NCBI Taxonomy" id="102285"/>
    <lineage>
        <taxon>Eukaryota</taxon>
        <taxon>Metazoa</taxon>
        <taxon>Spiralia</taxon>
        <taxon>Lophotrochozoa</taxon>
        <taxon>Platyhelminthes</taxon>
        <taxon>Cestoda</taxon>
        <taxon>Eucestoda</taxon>
        <taxon>Cyclophyllidea</taxon>
        <taxon>Hymenolepididae</taxon>
        <taxon>Rodentolepis</taxon>
    </lineage>
</organism>
<dbReference type="InterPro" id="IPR042121">
    <property type="entry name" value="MutL_C_regsub"/>
</dbReference>
<dbReference type="InterPro" id="IPR014762">
    <property type="entry name" value="DNA_mismatch_repair_CS"/>
</dbReference>
<gene>
    <name evidence="6" type="ORF">HNAJ_LOCUS638</name>
</gene>
<dbReference type="Pfam" id="PF08676">
    <property type="entry name" value="MutL_C"/>
    <property type="match status" value="1"/>
</dbReference>
<dbReference type="PANTHER" id="PTHR10073:SF52">
    <property type="entry name" value="MISMATCH REPAIR ENDONUCLEASE PMS2"/>
    <property type="match status" value="1"/>
</dbReference>
<reference evidence="8" key="1">
    <citation type="submission" date="2017-02" db="UniProtKB">
        <authorList>
            <consortium name="WormBaseParasite"/>
        </authorList>
    </citation>
    <scope>IDENTIFICATION</scope>
</reference>
<dbReference type="SMART" id="SM00853">
    <property type="entry name" value="MutL_C"/>
    <property type="match status" value="1"/>
</dbReference>
<dbReference type="InterPro" id="IPR020568">
    <property type="entry name" value="Ribosomal_Su5_D2-typ_SF"/>
</dbReference>
<dbReference type="AlphaFoldDB" id="A0A0R3T197"/>
<feature type="compositionally biased region" description="Polar residues" evidence="3">
    <location>
        <begin position="455"/>
        <end position="470"/>
    </location>
</feature>